<dbReference type="EMBL" id="JAHRHJ020000005">
    <property type="protein sequence ID" value="KAH9315829.1"/>
    <property type="molecule type" value="Genomic_DNA"/>
</dbReference>
<feature type="compositionally biased region" description="Basic and acidic residues" evidence="3">
    <location>
        <begin position="125"/>
        <end position="134"/>
    </location>
</feature>
<dbReference type="Pfam" id="PF01535">
    <property type="entry name" value="PPR"/>
    <property type="match status" value="1"/>
</dbReference>
<protein>
    <recommendedName>
        <fullName evidence="6">Pentatricopeptide repeat-containing protein</fullName>
    </recommendedName>
</protein>
<organism evidence="4 5">
    <name type="scientific">Taxus chinensis</name>
    <name type="common">Chinese yew</name>
    <name type="synonym">Taxus wallichiana var. chinensis</name>
    <dbReference type="NCBI Taxonomy" id="29808"/>
    <lineage>
        <taxon>Eukaryota</taxon>
        <taxon>Viridiplantae</taxon>
        <taxon>Streptophyta</taxon>
        <taxon>Embryophyta</taxon>
        <taxon>Tracheophyta</taxon>
        <taxon>Spermatophyta</taxon>
        <taxon>Pinopsida</taxon>
        <taxon>Pinidae</taxon>
        <taxon>Conifers II</taxon>
        <taxon>Cupressales</taxon>
        <taxon>Taxaceae</taxon>
        <taxon>Taxus</taxon>
    </lineage>
</organism>
<feature type="repeat" description="PPR" evidence="2">
    <location>
        <begin position="240"/>
        <end position="274"/>
    </location>
</feature>
<feature type="repeat" description="PPR" evidence="2">
    <location>
        <begin position="345"/>
        <end position="379"/>
    </location>
</feature>
<evidence type="ECO:0008006" key="6">
    <source>
        <dbReference type="Google" id="ProtNLM"/>
    </source>
</evidence>
<sequence length="547" mass="61744">MAAAALLPGTSQLQGRFPSSLPHPLPYQFSFPQHQLSHANCIGYFSALICRSSRRDKRNPNAWSWKCGVHSSMEHERDIPTGRKNLITETQNQKQNFMNTQISERSGWRQKTRKVQGITNGSVEDSPRQQGRDSEAARLSQLLHRMVETGEFERAFMLLEDIVARGHVPRIPLCTRFIIGLFKDGRAENVSRVLKIMSMSGCMLDEIAYCVLINGFCRAGYVDSAIQLLSEMKERGFPRNLITYNNILRGLCNQGDLERASEILDQLLQDGLVPNVYTYNLFIDVVCKEYGVDEATRLLDEMITKGCIPNIVTYNIFLRGLCKEGRLDDAVQFLNNLPLTGCQPSVVSHSTLFNALCNAGRWDDAAQVLADMHNTGCPLNAVTYNMLIHSLRQSEHLTDAIDILENMLKECIPELDGTSFNAITVYISLLKGLCRLGMVDEALEMLKKMKNTNYRPDVDAYNTVIHFLCEAHRTDQAIDMLYDMVGEGCKPNETTYITLIRGLASEGWTNQATELYHELAARGVFRTYSFVHITKTHPKLTELAEKV</sequence>
<dbReference type="SUPFAM" id="SSF48452">
    <property type="entry name" value="TPR-like"/>
    <property type="match status" value="1"/>
</dbReference>
<proteinExistence type="predicted"/>
<feature type="repeat" description="PPR" evidence="2">
    <location>
        <begin position="380"/>
        <end position="414"/>
    </location>
</feature>
<evidence type="ECO:0000313" key="4">
    <source>
        <dbReference type="EMBL" id="KAH9315829.1"/>
    </source>
</evidence>
<evidence type="ECO:0000256" key="3">
    <source>
        <dbReference type="SAM" id="MobiDB-lite"/>
    </source>
</evidence>
<dbReference type="PANTHER" id="PTHR47932">
    <property type="entry name" value="ATPASE EXPRESSION PROTEIN 3"/>
    <property type="match status" value="1"/>
</dbReference>
<evidence type="ECO:0000313" key="5">
    <source>
        <dbReference type="Proteomes" id="UP000824469"/>
    </source>
</evidence>
<dbReference type="NCBIfam" id="TIGR00756">
    <property type="entry name" value="PPR"/>
    <property type="match status" value="8"/>
</dbReference>
<dbReference type="Pfam" id="PF13812">
    <property type="entry name" value="PPR_3"/>
    <property type="match status" value="1"/>
</dbReference>
<dbReference type="Pfam" id="PF12854">
    <property type="entry name" value="PPR_1"/>
    <property type="match status" value="1"/>
</dbReference>
<dbReference type="OMA" id="MFRGNCP"/>
<feature type="region of interest" description="Disordered" evidence="3">
    <location>
        <begin position="105"/>
        <end position="134"/>
    </location>
</feature>
<dbReference type="GO" id="GO:0003729">
    <property type="term" value="F:mRNA binding"/>
    <property type="evidence" value="ECO:0007669"/>
    <property type="project" value="TreeGrafter"/>
</dbReference>
<dbReference type="InterPro" id="IPR011990">
    <property type="entry name" value="TPR-like_helical_dom_sf"/>
</dbReference>
<dbReference type="AlphaFoldDB" id="A0AA38L8J4"/>
<feature type="repeat" description="PPR" evidence="2">
    <location>
        <begin position="422"/>
        <end position="456"/>
    </location>
</feature>
<gene>
    <name evidence="4" type="ORF">KI387_024456</name>
</gene>
<dbReference type="InterPro" id="IPR002885">
    <property type="entry name" value="PPR_rpt"/>
</dbReference>
<feature type="repeat" description="PPR" evidence="2">
    <location>
        <begin position="275"/>
        <end position="309"/>
    </location>
</feature>
<dbReference type="Gene3D" id="1.25.40.10">
    <property type="entry name" value="Tetratricopeptide repeat domain"/>
    <property type="match status" value="4"/>
</dbReference>
<comment type="caution">
    <text evidence="4">The sequence shown here is derived from an EMBL/GenBank/DDBJ whole genome shotgun (WGS) entry which is preliminary data.</text>
</comment>
<dbReference type="PROSITE" id="PS51375">
    <property type="entry name" value="PPR"/>
    <property type="match status" value="9"/>
</dbReference>
<feature type="repeat" description="PPR" evidence="2">
    <location>
        <begin position="310"/>
        <end position="344"/>
    </location>
</feature>
<dbReference type="Pfam" id="PF13041">
    <property type="entry name" value="PPR_2"/>
    <property type="match status" value="3"/>
</dbReference>
<accession>A0AA38L8J4</accession>
<evidence type="ECO:0000256" key="1">
    <source>
        <dbReference type="ARBA" id="ARBA00022737"/>
    </source>
</evidence>
<dbReference type="PANTHER" id="PTHR47932:SF2">
    <property type="entry name" value="OS10G0484300 PROTEIN"/>
    <property type="match status" value="1"/>
</dbReference>
<keyword evidence="5" id="KW-1185">Reference proteome</keyword>
<keyword evidence="1" id="KW-0677">Repeat</keyword>
<feature type="repeat" description="PPR" evidence="2">
    <location>
        <begin position="492"/>
        <end position="526"/>
    </location>
</feature>
<evidence type="ECO:0000256" key="2">
    <source>
        <dbReference type="PROSITE-ProRule" id="PRU00708"/>
    </source>
</evidence>
<name>A0AA38L8J4_TAXCH</name>
<reference evidence="4 5" key="1">
    <citation type="journal article" date="2021" name="Nat. Plants">
        <title>The Taxus genome provides insights into paclitaxel biosynthesis.</title>
        <authorList>
            <person name="Xiong X."/>
            <person name="Gou J."/>
            <person name="Liao Q."/>
            <person name="Li Y."/>
            <person name="Zhou Q."/>
            <person name="Bi G."/>
            <person name="Li C."/>
            <person name="Du R."/>
            <person name="Wang X."/>
            <person name="Sun T."/>
            <person name="Guo L."/>
            <person name="Liang H."/>
            <person name="Lu P."/>
            <person name="Wu Y."/>
            <person name="Zhang Z."/>
            <person name="Ro D.K."/>
            <person name="Shang Y."/>
            <person name="Huang S."/>
            <person name="Yan J."/>
        </authorList>
    </citation>
    <scope>NUCLEOTIDE SEQUENCE [LARGE SCALE GENOMIC DNA]</scope>
    <source>
        <strain evidence="4">Ta-2019</strain>
    </source>
</reference>
<feature type="repeat" description="PPR" evidence="2">
    <location>
        <begin position="457"/>
        <end position="491"/>
    </location>
</feature>
<feature type="repeat" description="PPR" evidence="2">
    <location>
        <begin position="205"/>
        <end position="239"/>
    </location>
</feature>
<dbReference type="Proteomes" id="UP000824469">
    <property type="component" value="Unassembled WGS sequence"/>
</dbReference>